<name>A0AAV7PDD8_PLEWA</name>
<feature type="region of interest" description="Disordered" evidence="1">
    <location>
        <begin position="1"/>
        <end position="26"/>
    </location>
</feature>
<dbReference type="AlphaFoldDB" id="A0AAV7PDD8"/>
<evidence type="ECO:0000313" key="2">
    <source>
        <dbReference type="EMBL" id="KAJ1126135.1"/>
    </source>
</evidence>
<protein>
    <submittedName>
        <fullName evidence="2">Uncharacterized protein</fullName>
    </submittedName>
</protein>
<reference evidence="2" key="1">
    <citation type="journal article" date="2022" name="bioRxiv">
        <title>Sequencing and chromosome-scale assembly of the giantPleurodeles waltlgenome.</title>
        <authorList>
            <person name="Brown T."/>
            <person name="Elewa A."/>
            <person name="Iarovenko S."/>
            <person name="Subramanian E."/>
            <person name="Araus A.J."/>
            <person name="Petzold A."/>
            <person name="Susuki M."/>
            <person name="Suzuki K.-i.T."/>
            <person name="Hayashi T."/>
            <person name="Toyoda A."/>
            <person name="Oliveira C."/>
            <person name="Osipova E."/>
            <person name="Leigh N.D."/>
            <person name="Simon A."/>
            <person name="Yun M.H."/>
        </authorList>
    </citation>
    <scope>NUCLEOTIDE SEQUENCE</scope>
    <source>
        <strain evidence="2">20211129_DDA</strain>
        <tissue evidence="2">Liver</tissue>
    </source>
</reference>
<sequence>MVRTAVPARKKPRRGGGAALRQSSGLVPVPHHKRRLASCLLRARSAKRRRRGPALRLRQRRALCTDPHGGNGVWPAESMRRRQRGQAPRFGKVAGWSQSPTDKWRLATCLLRGKSTKRRWRGLALRFWQRRVLDTHPRRAMESGRLPALMLGP</sequence>
<organism evidence="2 3">
    <name type="scientific">Pleurodeles waltl</name>
    <name type="common">Iberian ribbed newt</name>
    <dbReference type="NCBI Taxonomy" id="8319"/>
    <lineage>
        <taxon>Eukaryota</taxon>
        <taxon>Metazoa</taxon>
        <taxon>Chordata</taxon>
        <taxon>Craniata</taxon>
        <taxon>Vertebrata</taxon>
        <taxon>Euteleostomi</taxon>
        <taxon>Amphibia</taxon>
        <taxon>Batrachia</taxon>
        <taxon>Caudata</taxon>
        <taxon>Salamandroidea</taxon>
        <taxon>Salamandridae</taxon>
        <taxon>Pleurodelinae</taxon>
        <taxon>Pleurodeles</taxon>
    </lineage>
</organism>
<proteinExistence type="predicted"/>
<keyword evidence="3" id="KW-1185">Reference proteome</keyword>
<evidence type="ECO:0000256" key="1">
    <source>
        <dbReference type="SAM" id="MobiDB-lite"/>
    </source>
</evidence>
<feature type="region of interest" description="Disordered" evidence="1">
    <location>
        <begin position="50"/>
        <end position="97"/>
    </location>
</feature>
<evidence type="ECO:0000313" key="3">
    <source>
        <dbReference type="Proteomes" id="UP001066276"/>
    </source>
</evidence>
<dbReference type="Proteomes" id="UP001066276">
    <property type="component" value="Chromosome 7"/>
</dbReference>
<feature type="compositionally biased region" description="Basic residues" evidence="1">
    <location>
        <begin position="50"/>
        <end position="61"/>
    </location>
</feature>
<comment type="caution">
    <text evidence="2">The sequence shown here is derived from an EMBL/GenBank/DDBJ whole genome shotgun (WGS) entry which is preliminary data.</text>
</comment>
<gene>
    <name evidence="2" type="ORF">NDU88_004544</name>
</gene>
<dbReference type="EMBL" id="JANPWB010000011">
    <property type="protein sequence ID" value="KAJ1126135.1"/>
    <property type="molecule type" value="Genomic_DNA"/>
</dbReference>
<accession>A0AAV7PDD8</accession>